<dbReference type="RefSeq" id="WP_058803336.1">
    <property type="nucleotide sequence ID" value="NZ_NISJ01000011.1"/>
</dbReference>
<dbReference type="EMBL" id="NISJ01000011">
    <property type="protein sequence ID" value="OWQ92920.1"/>
    <property type="molecule type" value="Genomic_DNA"/>
</dbReference>
<sequence>MKMWYRHEGRSKASKLALEILEYVDEHLRGFEWRPRITSIGIRADCGDIYDFEVELEFSPGAFVVVRYGDCDDTERGGICTDSDAIGQAIFAVFEDFRDRGINVLSAMLYDARHEALKTLSTWSGGATHAELVKPRLLRDEWCGRQEYLSDLEFRVLDNRLSPSELNIVADHPSLLNAKLKTHRELMDLRFSRKTELARQGADGSIDQIAINAIAQRCDIADGIRWVANRTVEARHIDLYLYVRDGHIGCEGYDAQNSNFHWNGSSLTLWNCTLPEIAISQLAGQPITRLIEHPILSSDMIITEASSIEIGDQQAIQVNFDQPKRLFCKVSGRSW</sequence>
<evidence type="ECO:0000313" key="1">
    <source>
        <dbReference type="EMBL" id="OWQ92920.1"/>
    </source>
</evidence>
<evidence type="ECO:0000313" key="2">
    <source>
        <dbReference type="Proteomes" id="UP000197097"/>
    </source>
</evidence>
<reference evidence="1 2" key="1">
    <citation type="journal article" date="2002" name="Int. J. Syst. Evol. Microbiol.">
        <title>Sphingopyxis witflariensis sp. nov., isolated from activated sludge.</title>
        <authorList>
            <person name="Kampfer P."/>
            <person name="Witzenberger R."/>
            <person name="Denner E.B."/>
            <person name="Busse H.J."/>
            <person name="Neef A."/>
        </authorList>
    </citation>
    <scope>NUCLEOTIDE SEQUENCE [LARGE SCALE GENOMIC DNA]</scope>
    <source>
        <strain evidence="1 2">DSM 14551</strain>
    </source>
</reference>
<dbReference type="Proteomes" id="UP000197097">
    <property type="component" value="Unassembled WGS sequence"/>
</dbReference>
<dbReference type="AlphaFoldDB" id="A0A246JK68"/>
<proteinExistence type="predicted"/>
<keyword evidence="2" id="KW-1185">Reference proteome</keyword>
<name>A0A246JK68_9SPHN</name>
<comment type="caution">
    <text evidence="1">The sequence shown here is derived from an EMBL/GenBank/DDBJ whole genome shotgun (WGS) entry which is preliminary data.</text>
</comment>
<gene>
    <name evidence="1" type="ORF">CDQ91_17390</name>
</gene>
<organism evidence="1 2">
    <name type="scientific">Sphingopyxis witflariensis</name>
    <dbReference type="NCBI Taxonomy" id="173675"/>
    <lineage>
        <taxon>Bacteria</taxon>
        <taxon>Pseudomonadati</taxon>
        <taxon>Pseudomonadota</taxon>
        <taxon>Alphaproteobacteria</taxon>
        <taxon>Sphingomonadales</taxon>
        <taxon>Sphingomonadaceae</taxon>
        <taxon>Sphingopyxis</taxon>
    </lineage>
</organism>
<protein>
    <submittedName>
        <fullName evidence="1">Uncharacterized protein</fullName>
    </submittedName>
</protein>
<accession>A0A246JK68</accession>
<dbReference type="OrthoDB" id="7440770at2"/>